<dbReference type="Proteomes" id="UP000078090">
    <property type="component" value="Unassembled WGS sequence"/>
</dbReference>
<feature type="region of interest" description="Disordered" evidence="1">
    <location>
        <begin position="1"/>
        <end position="30"/>
    </location>
</feature>
<evidence type="ECO:0000313" key="2">
    <source>
        <dbReference type="EMBL" id="OAI09271.1"/>
    </source>
</evidence>
<sequence>MNAKKSKSKNEASQSTTNEAVIEQSTINPEPELIAETIGSEEKALTKKSKPQKTKVIRDSFSFPEHDYRKISELKKTCLAAGIHVKKSEILRAGLYLLTQANPEELKKAIEKVDKVPTGRPSLANN</sequence>
<dbReference type="RefSeq" id="WP_064006837.1">
    <property type="nucleotide sequence ID" value="NZ_LUUG01000033.1"/>
</dbReference>
<organism evidence="2 3">
    <name type="scientific">Methylomonas methanica</name>
    <dbReference type="NCBI Taxonomy" id="421"/>
    <lineage>
        <taxon>Bacteria</taxon>
        <taxon>Pseudomonadati</taxon>
        <taxon>Pseudomonadota</taxon>
        <taxon>Gammaproteobacteria</taxon>
        <taxon>Methylococcales</taxon>
        <taxon>Methylococcaceae</taxon>
        <taxon>Methylomonas</taxon>
    </lineage>
</organism>
<feature type="compositionally biased region" description="Polar residues" evidence="1">
    <location>
        <begin position="16"/>
        <end position="28"/>
    </location>
</feature>
<dbReference type="EMBL" id="LUUG01000033">
    <property type="protein sequence ID" value="OAI09271.1"/>
    <property type="molecule type" value="Genomic_DNA"/>
</dbReference>
<reference evidence="2 3" key="1">
    <citation type="submission" date="2016-03" db="EMBL/GenBank/DDBJ databases">
        <authorList>
            <person name="Ploux O."/>
        </authorList>
    </citation>
    <scope>NUCLEOTIDE SEQUENCE [LARGE SCALE GENOMIC DNA]</scope>
    <source>
        <strain evidence="2 3">R-45363</strain>
    </source>
</reference>
<name>A0A177MUE7_METMH</name>
<proteinExistence type="predicted"/>
<dbReference type="OrthoDB" id="9182647at2"/>
<gene>
    <name evidence="2" type="ORF">A1332_06135</name>
</gene>
<evidence type="ECO:0000313" key="3">
    <source>
        <dbReference type="Proteomes" id="UP000078090"/>
    </source>
</evidence>
<protein>
    <submittedName>
        <fullName evidence="2">Uncharacterized protein</fullName>
    </submittedName>
</protein>
<evidence type="ECO:0000256" key="1">
    <source>
        <dbReference type="SAM" id="MobiDB-lite"/>
    </source>
</evidence>
<accession>A0A177MUE7</accession>
<dbReference type="AlphaFoldDB" id="A0A177MUE7"/>
<comment type="caution">
    <text evidence="2">The sequence shown here is derived from an EMBL/GenBank/DDBJ whole genome shotgun (WGS) entry which is preliminary data.</text>
</comment>